<name>A0A4R9K2S7_9LEPT</name>
<keyword evidence="1 6" id="KW-0645">Protease</keyword>
<feature type="transmembrane region" description="Helical" evidence="7">
    <location>
        <begin position="111"/>
        <end position="131"/>
    </location>
</feature>
<evidence type="ECO:0000313" key="10">
    <source>
        <dbReference type="Proteomes" id="UP000297693"/>
    </source>
</evidence>
<accession>A0A4R9K2S7</accession>
<evidence type="ECO:0000256" key="2">
    <source>
        <dbReference type="ARBA" id="ARBA00022723"/>
    </source>
</evidence>
<dbReference type="EMBL" id="RQGD01000022">
    <property type="protein sequence ID" value="TGL60309.1"/>
    <property type="molecule type" value="Genomic_DNA"/>
</dbReference>
<comment type="similarity">
    <text evidence="6">Belongs to the peptidase M48 family.</text>
</comment>
<dbReference type="Proteomes" id="UP000297693">
    <property type="component" value="Unassembled WGS sequence"/>
</dbReference>
<reference evidence="9" key="1">
    <citation type="journal article" date="2019" name="PLoS Negl. Trop. Dis.">
        <title>Revisiting the worldwide diversity of Leptospira species in the environment.</title>
        <authorList>
            <person name="Vincent A.T."/>
            <person name="Schiettekatte O."/>
            <person name="Bourhy P."/>
            <person name="Veyrier F.J."/>
            <person name="Picardeau M."/>
        </authorList>
    </citation>
    <scope>NUCLEOTIDE SEQUENCE [LARGE SCALE GENOMIC DNA]</scope>
    <source>
        <strain evidence="9">201702476</strain>
    </source>
</reference>
<protein>
    <submittedName>
        <fullName evidence="9">M48 family metallopeptidase</fullName>
    </submittedName>
</protein>
<evidence type="ECO:0000256" key="3">
    <source>
        <dbReference type="ARBA" id="ARBA00022801"/>
    </source>
</evidence>
<comment type="caution">
    <text evidence="9">The sequence shown here is derived from an EMBL/GenBank/DDBJ whole genome shotgun (WGS) entry which is preliminary data.</text>
</comment>
<keyword evidence="5 6" id="KW-0482">Metalloprotease</keyword>
<dbReference type="PANTHER" id="PTHR22726:SF1">
    <property type="entry name" value="METALLOENDOPEPTIDASE OMA1, MITOCHONDRIAL"/>
    <property type="match status" value="1"/>
</dbReference>
<dbReference type="GO" id="GO:0004222">
    <property type="term" value="F:metalloendopeptidase activity"/>
    <property type="evidence" value="ECO:0007669"/>
    <property type="project" value="InterPro"/>
</dbReference>
<keyword evidence="10" id="KW-1185">Reference proteome</keyword>
<gene>
    <name evidence="9" type="ORF">EHQ58_07385</name>
</gene>
<dbReference type="InterPro" id="IPR051156">
    <property type="entry name" value="Mito/Outer_Membr_Metalloprot"/>
</dbReference>
<dbReference type="GO" id="GO:0016020">
    <property type="term" value="C:membrane"/>
    <property type="evidence" value="ECO:0007669"/>
    <property type="project" value="TreeGrafter"/>
</dbReference>
<keyword evidence="7" id="KW-1133">Transmembrane helix</keyword>
<keyword evidence="2" id="KW-0479">Metal-binding</keyword>
<evidence type="ECO:0000256" key="6">
    <source>
        <dbReference type="RuleBase" id="RU003983"/>
    </source>
</evidence>
<evidence type="ECO:0000313" key="9">
    <source>
        <dbReference type="EMBL" id="TGL60309.1"/>
    </source>
</evidence>
<evidence type="ECO:0000256" key="7">
    <source>
        <dbReference type="SAM" id="Phobius"/>
    </source>
</evidence>
<organism evidence="9 10">
    <name type="scientific">Leptospira ognonensis</name>
    <dbReference type="NCBI Taxonomy" id="2484945"/>
    <lineage>
        <taxon>Bacteria</taxon>
        <taxon>Pseudomonadati</taxon>
        <taxon>Spirochaetota</taxon>
        <taxon>Spirochaetia</taxon>
        <taxon>Leptospirales</taxon>
        <taxon>Leptospiraceae</taxon>
        <taxon>Leptospira</taxon>
    </lineage>
</organism>
<evidence type="ECO:0000259" key="8">
    <source>
        <dbReference type="Pfam" id="PF01435"/>
    </source>
</evidence>
<proteinExistence type="inferred from homology"/>
<sequence>MQEPVNYNVRYFNGKSAIPEKGIAQIKNETLQIAIAQQIFTFPFDSFYQVEKIHNGLKITLQSDEKRESPTIELLCDKKEAITIEKIWIRNKHGENFFQTLALFFRNLRPISIIAIGLSFLLLIVGSYFFALQKIYLFLPASIDESLGENYDKNIRSSFKLCESKKMEHFFSLALAELVPKNSKIKYKVQVINEDEENAISLAGGKIYFFSGLLQASNSQDEILGVLAHEISHVERRHHVRSLIKALGTSFLISLLVGPGLGDFQTLETLTEIGSTIAVLKYSRDFEEEADQNALIILKNANRNASGLLTFLKRMQNHETTLDINKTSIPTETSNQTLTIRIRDNILKLLSSHPPTEDRILFVEQALGNNGRINSKLLVSSSEWESTRSSCKVESYK</sequence>
<keyword evidence="7" id="KW-0812">Transmembrane</keyword>
<dbReference type="GO" id="GO:0046872">
    <property type="term" value="F:metal ion binding"/>
    <property type="evidence" value="ECO:0007669"/>
    <property type="project" value="UniProtKB-KW"/>
</dbReference>
<dbReference type="AlphaFoldDB" id="A0A4R9K2S7"/>
<keyword evidence="7" id="KW-0472">Membrane</keyword>
<keyword evidence="3 6" id="KW-0378">Hydrolase</keyword>
<dbReference type="GO" id="GO:0051603">
    <property type="term" value="P:proteolysis involved in protein catabolic process"/>
    <property type="evidence" value="ECO:0007669"/>
    <property type="project" value="TreeGrafter"/>
</dbReference>
<comment type="cofactor">
    <cofactor evidence="6">
        <name>Zn(2+)</name>
        <dbReference type="ChEBI" id="CHEBI:29105"/>
    </cofactor>
    <text evidence="6">Binds 1 zinc ion per subunit.</text>
</comment>
<dbReference type="InterPro" id="IPR001915">
    <property type="entry name" value="Peptidase_M48"/>
</dbReference>
<feature type="domain" description="Peptidase M48" evidence="8">
    <location>
        <begin position="184"/>
        <end position="363"/>
    </location>
</feature>
<evidence type="ECO:0000256" key="1">
    <source>
        <dbReference type="ARBA" id="ARBA00022670"/>
    </source>
</evidence>
<keyword evidence="4 6" id="KW-0862">Zinc</keyword>
<dbReference type="Gene3D" id="3.30.2010.10">
    <property type="entry name" value="Metalloproteases ('zincins'), catalytic domain"/>
    <property type="match status" value="1"/>
</dbReference>
<dbReference type="CDD" id="cd07332">
    <property type="entry name" value="M48C_Oma1_like"/>
    <property type="match status" value="1"/>
</dbReference>
<dbReference type="PANTHER" id="PTHR22726">
    <property type="entry name" value="METALLOENDOPEPTIDASE OMA1"/>
    <property type="match status" value="1"/>
</dbReference>
<dbReference type="RefSeq" id="WP_135623234.1">
    <property type="nucleotide sequence ID" value="NZ_RQGD01000022.1"/>
</dbReference>
<dbReference type="OrthoDB" id="9810445at2"/>
<dbReference type="Pfam" id="PF01435">
    <property type="entry name" value="Peptidase_M48"/>
    <property type="match status" value="1"/>
</dbReference>
<evidence type="ECO:0000256" key="4">
    <source>
        <dbReference type="ARBA" id="ARBA00022833"/>
    </source>
</evidence>
<evidence type="ECO:0000256" key="5">
    <source>
        <dbReference type="ARBA" id="ARBA00023049"/>
    </source>
</evidence>